<dbReference type="AlphaFoldDB" id="F5RPU5"/>
<name>F5RPU5_9FIRM</name>
<dbReference type="Proteomes" id="UP000004067">
    <property type="component" value="Unassembled WGS sequence"/>
</dbReference>
<dbReference type="HOGENOM" id="CLU_3041694_0_0_9"/>
<sequence length="54" mass="6362">MFFPYSVKNSICPDESGVDEFVLFLRTFYNLNPIDENDFALYNVFITSQNEEDL</sequence>
<organism evidence="1 2">
    <name type="scientific">Centipeda periodontii DSM 2778</name>
    <dbReference type="NCBI Taxonomy" id="888060"/>
    <lineage>
        <taxon>Bacteria</taxon>
        <taxon>Bacillati</taxon>
        <taxon>Bacillota</taxon>
        <taxon>Negativicutes</taxon>
        <taxon>Selenomonadales</taxon>
        <taxon>Selenomonadaceae</taxon>
        <taxon>Centipeda</taxon>
    </lineage>
</organism>
<proteinExistence type="predicted"/>
<reference evidence="1 2" key="1">
    <citation type="submission" date="2011-04" db="EMBL/GenBank/DDBJ databases">
        <authorList>
            <person name="Muzny D."/>
            <person name="Qin X."/>
            <person name="Deng J."/>
            <person name="Jiang H."/>
            <person name="Liu Y."/>
            <person name="Qu J."/>
            <person name="Song X.-Z."/>
            <person name="Zhang L."/>
            <person name="Thornton R."/>
            <person name="Coyle M."/>
            <person name="Francisco L."/>
            <person name="Jackson L."/>
            <person name="Javaid M."/>
            <person name="Korchina V."/>
            <person name="Kovar C."/>
            <person name="Mata R."/>
            <person name="Mathew T."/>
            <person name="Ngo R."/>
            <person name="Nguyen L."/>
            <person name="Nguyen N."/>
            <person name="Okwuonu G."/>
            <person name="Ongeri F."/>
            <person name="Pham C."/>
            <person name="Simmons D."/>
            <person name="Wilczek-Boney K."/>
            <person name="Hale W."/>
            <person name="Jakkamsetti A."/>
            <person name="Pham P."/>
            <person name="Ruth R."/>
            <person name="San Lucas F."/>
            <person name="Warren J."/>
            <person name="Zhang J."/>
            <person name="Zhao Z."/>
            <person name="Zhou C."/>
            <person name="Zhu D."/>
            <person name="Lee S."/>
            <person name="Bess C."/>
            <person name="Blankenburg K."/>
            <person name="Forbes L."/>
            <person name="Fu Q."/>
            <person name="Gubbala S."/>
            <person name="Hirani K."/>
            <person name="Jayaseelan J.C."/>
            <person name="Lara F."/>
            <person name="Munidasa M."/>
            <person name="Palculict T."/>
            <person name="Patil S."/>
            <person name="Pu L.-L."/>
            <person name="Saada N."/>
            <person name="Tang L."/>
            <person name="Weissenberger G."/>
            <person name="Zhu Y."/>
            <person name="Hemphill L."/>
            <person name="Shang Y."/>
            <person name="Youmans B."/>
            <person name="Ayvaz T."/>
            <person name="Ross M."/>
            <person name="Santibanez J."/>
            <person name="Aqrawi P."/>
            <person name="Gross S."/>
            <person name="Joshi V."/>
            <person name="Fowler G."/>
            <person name="Nazareth L."/>
            <person name="Reid J."/>
            <person name="Worley K."/>
            <person name="Petrosino J."/>
            <person name="Highlander S."/>
            <person name="Gibbs R."/>
        </authorList>
    </citation>
    <scope>NUCLEOTIDE SEQUENCE [LARGE SCALE GENOMIC DNA]</scope>
    <source>
        <strain evidence="1 2">DSM 2778</strain>
    </source>
</reference>
<accession>F5RPU5</accession>
<comment type="caution">
    <text evidence="1">The sequence shown here is derived from an EMBL/GenBank/DDBJ whole genome shotgun (WGS) entry which is preliminary data.</text>
</comment>
<dbReference type="STRING" id="888060.HMPREF9081_2292"/>
<dbReference type="EMBL" id="AFHQ01000056">
    <property type="protein sequence ID" value="EGK57455.1"/>
    <property type="molecule type" value="Genomic_DNA"/>
</dbReference>
<gene>
    <name evidence="1" type="ORF">HMPREF9081_2292</name>
</gene>
<keyword evidence="2" id="KW-1185">Reference proteome</keyword>
<protein>
    <submittedName>
        <fullName evidence="1">Uncharacterized protein</fullName>
    </submittedName>
</protein>
<evidence type="ECO:0000313" key="2">
    <source>
        <dbReference type="Proteomes" id="UP000004067"/>
    </source>
</evidence>
<evidence type="ECO:0000313" key="1">
    <source>
        <dbReference type="EMBL" id="EGK57455.1"/>
    </source>
</evidence>